<evidence type="ECO:0000313" key="17">
    <source>
        <dbReference type="Proteomes" id="UP000028411"/>
    </source>
</evidence>
<gene>
    <name evidence="16" type="ORF">BV95_01836</name>
</gene>
<evidence type="ECO:0000256" key="8">
    <source>
        <dbReference type="ARBA" id="ARBA00023077"/>
    </source>
</evidence>
<evidence type="ECO:0000256" key="12">
    <source>
        <dbReference type="RuleBase" id="RU003357"/>
    </source>
</evidence>
<keyword evidence="4" id="KW-0410">Iron transport</keyword>
<dbReference type="PANTHER" id="PTHR32552">
    <property type="entry name" value="FERRICHROME IRON RECEPTOR-RELATED"/>
    <property type="match status" value="1"/>
</dbReference>
<keyword evidence="5 11" id="KW-0812">Transmembrane</keyword>
<evidence type="ECO:0000256" key="3">
    <source>
        <dbReference type="ARBA" id="ARBA00022452"/>
    </source>
</evidence>
<evidence type="ECO:0000259" key="15">
    <source>
        <dbReference type="Pfam" id="PF07715"/>
    </source>
</evidence>
<dbReference type="GO" id="GO:0009279">
    <property type="term" value="C:cell outer membrane"/>
    <property type="evidence" value="ECO:0007669"/>
    <property type="project" value="UniProtKB-SubCell"/>
</dbReference>
<comment type="similarity">
    <text evidence="11 12">Belongs to the TonB-dependent receptor family.</text>
</comment>
<comment type="subcellular location">
    <subcellularLocation>
        <location evidence="1 11">Cell outer membrane</location>
        <topology evidence="1 11">Multi-pass membrane protein</topology>
    </subcellularLocation>
</comment>
<dbReference type="InterPro" id="IPR039426">
    <property type="entry name" value="TonB-dep_rcpt-like"/>
</dbReference>
<evidence type="ECO:0000256" key="11">
    <source>
        <dbReference type="PROSITE-ProRule" id="PRU01360"/>
    </source>
</evidence>
<keyword evidence="6" id="KW-0408">Iron</keyword>
<sequence length="760" mass="81561">MSGFYNALRCSTALAMMVGGSVAAYAQEPQQAAAQDGSTGIQDIVVTAQRREENLQKVAIAVTAVGQDDVNSAGVADVTNLSKLVPALAAAPAGGSFANFFLRGVGSYGGNAFFENAIAFNFGGVYVARPTASLGSFYDLERIEVVKGPQGTLYGRNATGGAINVLPRGAQLGEYGGSATIEVGNYDSIKAQAAVNIPLGTRAAIRFAGQVANRDGYLSDGYDDENGQAFRASLRFDPTDTIKVTLVGDYFHQGGKGGGAVLMPGPVTPGAPDPDDRISSSNSVSIAEVARRFPTLVNASNTGLVLMPRNDGFIDSNFYGVTGTIEADLGFATLTVIPAYRRSEPDYLTYSPGYSATISEIDNQYSLEVRLTSPSDNRLRYALGGYLFKEDQTAHNGFYQGPISTTNLDPYLETKSKAVFGQLTFDVTDHFRVVGGARYTKEDKSLSSTLRQITPANPNPPTSTVTGDLSFNKVTWKAGVEFDAGPRSLLYANVATGFKAGGFFVAARNNTYAPETLTAYTVGSKNRFFDNKLQLNIEAFYWDYKDQQVGFIGPVEISPGIFGAGGKTVNAGNARMYGSEIEILFQPSSRDRFSATLQYLNSKYKEFTYVQVSPSGAALRSACVQTPNTSTPVVAPARLYSANCAGMPAVNSPKWSFSGGYEHEFPLGNFNLTGGARTRIESKRVLAIEYLPEEKQGGYMSSDLYLTLADAEKHWSLTAFVNNVEDEVIYAASRLRPAVPVVFNSLRPPRTYGLRGSFNF</sequence>
<keyword evidence="2 11" id="KW-0813">Transport</keyword>
<feature type="domain" description="TonB-dependent receptor plug" evidence="15">
    <location>
        <begin position="55"/>
        <end position="162"/>
    </location>
</feature>
<evidence type="ECO:0000256" key="4">
    <source>
        <dbReference type="ARBA" id="ARBA00022496"/>
    </source>
</evidence>
<keyword evidence="8 12" id="KW-0798">TonB box</keyword>
<keyword evidence="13" id="KW-0732">Signal</keyword>
<proteinExistence type="inferred from homology"/>
<dbReference type="EMBL" id="JFHR01000017">
    <property type="protein sequence ID" value="KEQ53791.1"/>
    <property type="molecule type" value="Genomic_DNA"/>
</dbReference>
<dbReference type="InterPro" id="IPR012910">
    <property type="entry name" value="Plug_dom"/>
</dbReference>
<organism evidence="16 17">
    <name type="scientific">Sphingobium chlorophenolicum</name>
    <dbReference type="NCBI Taxonomy" id="46429"/>
    <lineage>
        <taxon>Bacteria</taxon>
        <taxon>Pseudomonadati</taxon>
        <taxon>Pseudomonadota</taxon>
        <taxon>Alphaproteobacteria</taxon>
        <taxon>Sphingomonadales</taxon>
        <taxon>Sphingomonadaceae</taxon>
        <taxon>Sphingobium</taxon>
    </lineage>
</organism>
<keyword evidence="16" id="KW-0675">Receptor</keyword>
<keyword evidence="3 11" id="KW-1134">Transmembrane beta strand</keyword>
<evidence type="ECO:0000256" key="9">
    <source>
        <dbReference type="ARBA" id="ARBA00023136"/>
    </source>
</evidence>
<evidence type="ECO:0000256" key="7">
    <source>
        <dbReference type="ARBA" id="ARBA00023065"/>
    </source>
</evidence>
<keyword evidence="10 11" id="KW-0998">Cell outer membrane</keyword>
<dbReference type="InterPro" id="IPR036942">
    <property type="entry name" value="Beta-barrel_TonB_sf"/>
</dbReference>
<accession>A0A081RF18</accession>
<dbReference type="PROSITE" id="PS52016">
    <property type="entry name" value="TONB_DEPENDENT_REC_3"/>
    <property type="match status" value="1"/>
</dbReference>
<keyword evidence="9 11" id="KW-0472">Membrane</keyword>
<keyword evidence="7" id="KW-0406">Ion transport</keyword>
<dbReference type="Proteomes" id="UP000028411">
    <property type="component" value="Unassembled WGS sequence"/>
</dbReference>
<evidence type="ECO:0000256" key="6">
    <source>
        <dbReference type="ARBA" id="ARBA00023004"/>
    </source>
</evidence>
<dbReference type="Pfam" id="PF07715">
    <property type="entry name" value="Plug"/>
    <property type="match status" value="1"/>
</dbReference>
<evidence type="ECO:0000256" key="10">
    <source>
        <dbReference type="ARBA" id="ARBA00023237"/>
    </source>
</evidence>
<evidence type="ECO:0000256" key="2">
    <source>
        <dbReference type="ARBA" id="ARBA00022448"/>
    </source>
</evidence>
<dbReference type="GO" id="GO:0006826">
    <property type="term" value="P:iron ion transport"/>
    <property type="evidence" value="ECO:0007669"/>
    <property type="project" value="UniProtKB-KW"/>
</dbReference>
<protein>
    <submittedName>
        <fullName evidence="16">TonB-dependent receptor plug</fullName>
    </submittedName>
</protein>
<feature type="signal peptide" evidence="13">
    <location>
        <begin position="1"/>
        <end position="26"/>
    </location>
</feature>
<dbReference type="Pfam" id="PF00593">
    <property type="entry name" value="TonB_dep_Rec_b-barrel"/>
    <property type="match status" value="1"/>
</dbReference>
<dbReference type="OrthoDB" id="7614057at2"/>
<feature type="domain" description="TonB-dependent receptor-like beta-barrel" evidence="14">
    <location>
        <begin position="313"/>
        <end position="724"/>
    </location>
</feature>
<evidence type="ECO:0000256" key="1">
    <source>
        <dbReference type="ARBA" id="ARBA00004571"/>
    </source>
</evidence>
<reference evidence="16 17" key="1">
    <citation type="submission" date="2014-02" db="EMBL/GenBank/DDBJ databases">
        <title>Whole genome sequence of Sphingobium chlorophenolicum NBRC 16172.</title>
        <authorList>
            <person name="Gan H.M."/>
            <person name="Gan H.Y."/>
            <person name="Chew T.H."/>
            <person name="Savka M.A."/>
        </authorList>
    </citation>
    <scope>NUCLEOTIDE SEQUENCE [LARGE SCALE GENOMIC DNA]</scope>
    <source>
        <strain evidence="16 17">NBRC 16172</strain>
    </source>
</reference>
<comment type="caution">
    <text evidence="16">The sequence shown here is derived from an EMBL/GenBank/DDBJ whole genome shotgun (WGS) entry which is preliminary data.</text>
</comment>
<dbReference type="PANTHER" id="PTHR32552:SF81">
    <property type="entry name" value="TONB-DEPENDENT OUTER MEMBRANE RECEPTOR"/>
    <property type="match status" value="1"/>
</dbReference>
<dbReference type="SUPFAM" id="SSF56935">
    <property type="entry name" value="Porins"/>
    <property type="match status" value="1"/>
</dbReference>
<evidence type="ECO:0000256" key="13">
    <source>
        <dbReference type="SAM" id="SignalP"/>
    </source>
</evidence>
<feature type="chain" id="PRO_5001763177" evidence="13">
    <location>
        <begin position="27"/>
        <end position="760"/>
    </location>
</feature>
<dbReference type="RefSeq" id="WP_037450399.1">
    <property type="nucleotide sequence ID" value="NZ_JFHR01000017.1"/>
</dbReference>
<evidence type="ECO:0000313" key="16">
    <source>
        <dbReference type="EMBL" id="KEQ53791.1"/>
    </source>
</evidence>
<evidence type="ECO:0000256" key="5">
    <source>
        <dbReference type="ARBA" id="ARBA00022692"/>
    </source>
</evidence>
<dbReference type="InterPro" id="IPR000531">
    <property type="entry name" value="Beta-barrel_TonB"/>
</dbReference>
<dbReference type="AlphaFoldDB" id="A0A081RF18"/>
<evidence type="ECO:0000259" key="14">
    <source>
        <dbReference type="Pfam" id="PF00593"/>
    </source>
</evidence>
<dbReference type="PATRIC" id="fig|46429.4.peg.1804"/>
<dbReference type="eggNOG" id="COG4771">
    <property type="taxonomic scope" value="Bacteria"/>
</dbReference>
<name>A0A081RF18_SPHCR</name>
<dbReference type="Gene3D" id="2.40.170.20">
    <property type="entry name" value="TonB-dependent receptor, beta-barrel domain"/>
    <property type="match status" value="1"/>
</dbReference>